<dbReference type="PANTHER" id="PTHR22916">
    <property type="entry name" value="GLYCOSYLTRANSFERASE"/>
    <property type="match status" value="1"/>
</dbReference>
<dbReference type="SUPFAM" id="SSF53448">
    <property type="entry name" value="Nucleotide-diphospho-sugar transferases"/>
    <property type="match status" value="1"/>
</dbReference>
<evidence type="ECO:0000256" key="1">
    <source>
        <dbReference type="ARBA" id="ARBA00022676"/>
    </source>
</evidence>
<dbReference type="InterPro" id="IPR001173">
    <property type="entry name" value="Glyco_trans_2-like"/>
</dbReference>
<evidence type="ECO:0000313" key="6">
    <source>
        <dbReference type="EMBL" id="NMW41059.1"/>
    </source>
</evidence>
<reference evidence="6 9" key="2">
    <citation type="submission" date="2020-04" db="EMBL/GenBank/DDBJ databases">
        <title>A novel gut-associated lysogenic phage, Bacteroides phage BV01, alters the host transcriptome and bile acid metabolism in Bacteroides vulgatus.</title>
        <authorList>
            <person name="Campbell D.E."/>
            <person name="Ly L."/>
            <person name="Ridlon J.M."/>
            <person name="Hsiao A."/>
            <person name="Degnan P.H."/>
        </authorList>
    </citation>
    <scope>NUCLEOTIDE SEQUENCE [LARGE SCALE GENOMIC DNA]</scope>
    <source>
        <strain evidence="6 9">VPI-BV8526</strain>
    </source>
</reference>
<dbReference type="CDD" id="cd00761">
    <property type="entry name" value="Glyco_tranf_GTA_type"/>
    <property type="match status" value="1"/>
</dbReference>
<evidence type="ECO:0000313" key="8">
    <source>
        <dbReference type="Proteomes" id="UP000283958"/>
    </source>
</evidence>
<protein>
    <submittedName>
        <fullName evidence="7">Glycosyltransferase</fullName>
        <ecNumber evidence="4">2.4.-.-</ecNumber>
    </submittedName>
</protein>
<dbReference type="Proteomes" id="UP000283958">
    <property type="component" value="Unassembled WGS sequence"/>
</dbReference>
<dbReference type="EMBL" id="JAKKWZ010000061">
    <property type="protein sequence ID" value="MCG0342289.1"/>
    <property type="molecule type" value="Genomic_DNA"/>
</dbReference>
<dbReference type="InterPro" id="IPR029044">
    <property type="entry name" value="Nucleotide-diphossugar_trans"/>
</dbReference>
<evidence type="ECO:0000313" key="5">
    <source>
        <dbReference type="EMBL" id="MDB0850695.1"/>
    </source>
</evidence>
<dbReference type="RefSeq" id="WP_074783056.1">
    <property type="nucleotide sequence ID" value="NZ_CAXKYE010000072.1"/>
</dbReference>
<evidence type="ECO:0000313" key="4">
    <source>
        <dbReference type="EMBL" id="MCG0342289.1"/>
    </source>
</evidence>
<dbReference type="EC" id="2.4.-.-" evidence="4"/>
<dbReference type="EMBL" id="QRMN01000042">
    <property type="protein sequence ID" value="RHJ74093.1"/>
    <property type="molecule type" value="Genomic_DNA"/>
</dbReference>
<dbReference type="Pfam" id="PF00535">
    <property type="entry name" value="Glycos_transf_2"/>
    <property type="match status" value="1"/>
</dbReference>
<gene>
    <name evidence="7" type="ORF">DW105_15620</name>
    <name evidence="6" type="ORF">HKQ55_13185</name>
    <name evidence="4" type="ORF">L4X52_20255</name>
    <name evidence="5" type="ORF">PL594_04120</name>
</gene>
<evidence type="ECO:0000256" key="2">
    <source>
        <dbReference type="ARBA" id="ARBA00022679"/>
    </source>
</evidence>
<name>A0A1H7EZH8_PHOVU</name>
<dbReference type="AlphaFoldDB" id="A0A1H7EZH8"/>
<organism evidence="7 8">
    <name type="scientific">Phocaeicola vulgatus</name>
    <name type="common">Bacteroides vulgatus</name>
    <dbReference type="NCBI Taxonomy" id="821"/>
    <lineage>
        <taxon>Bacteria</taxon>
        <taxon>Pseudomonadati</taxon>
        <taxon>Bacteroidota</taxon>
        <taxon>Bacteroidia</taxon>
        <taxon>Bacteroidales</taxon>
        <taxon>Bacteroidaceae</taxon>
        <taxon>Phocaeicola</taxon>
    </lineage>
</organism>
<evidence type="ECO:0000313" key="9">
    <source>
        <dbReference type="Proteomes" id="UP000583639"/>
    </source>
</evidence>
<dbReference type="EMBL" id="JABDSI010000123">
    <property type="protein sequence ID" value="NMW41059.1"/>
    <property type="molecule type" value="Genomic_DNA"/>
</dbReference>
<dbReference type="GO" id="GO:0016758">
    <property type="term" value="F:hexosyltransferase activity"/>
    <property type="evidence" value="ECO:0007669"/>
    <property type="project" value="UniProtKB-ARBA"/>
</dbReference>
<dbReference type="Proteomes" id="UP000583639">
    <property type="component" value="Unassembled WGS sequence"/>
</dbReference>
<keyword evidence="2 7" id="KW-0808">Transferase</keyword>
<reference evidence="5" key="4">
    <citation type="submission" date="2023-01" db="EMBL/GenBank/DDBJ databases">
        <title>Human gut microbiome strain richness.</title>
        <authorList>
            <person name="Chen-Liaw A."/>
        </authorList>
    </citation>
    <scope>NUCLEOTIDE SEQUENCE</scope>
    <source>
        <strain evidence="5">H9_m1001271B151109d0_201107</strain>
    </source>
</reference>
<dbReference type="Gene3D" id="3.90.550.10">
    <property type="entry name" value="Spore Coat Polysaccharide Biosynthesis Protein SpsA, Chain A"/>
    <property type="match status" value="1"/>
</dbReference>
<comment type="caution">
    <text evidence="7">The sequence shown here is derived from an EMBL/GenBank/DDBJ whole genome shotgun (WGS) entry which is preliminary data.</text>
</comment>
<sequence length="322" mass="37261">MLQPLISVIVPCYNVMEYLPKCVESILSQTYKNLEIILVDDGSTDSSGKICDGYAAKDNRIKVIHKKNGGLSDARNVALDVMKGEYVTFIDSDDYVANDYVEFLYKLIKKNDVRMSVTCHQTFEEGTEPEVCNESVVEDVSDMENVLTGMFYQRMFDTTAWAKMYHRSLFANDIRYPKGWLYEDLPTTYCLMMKCDRIAFSSYRSYFYLLRSTSIEGAPFKPQKYESCIKIIRQLEADKVTMSERVKQALDCRIVSFAFHILLEIPQEEKEMRCSLWDIIRRKRICVMFDGKARKKARGACLLSFGGMWLVNLFASYGKSRK</sequence>
<accession>A0A1H7EZH8</accession>
<feature type="domain" description="Glycosyltransferase 2-like" evidence="3">
    <location>
        <begin position="7"/>
        <end position="131"/>
    </location>
</feature>
<reference evidence="4" key="3">
    <citation type="submission" date="2022-01" db="EMBL/GenBank/DDBJ databases">
        <authorList>
            <person name="Mingchao X."/>
        </authorList>
    </citation>
    <scope>NUCLEOTIDE SEQUENCE</scope>
    <source>
        <strain evidence="4">Bv4372</strain>
    </source>
</reference>
<evidence type="ECO:0000259" key="3">
    <source>
        <dbReference type="Pfam" id="PF00535"/>
    </source>
</evidence>
<dbReference type="PANTHER" id="PTHR22916:SF51">
    <property type="entry name" value="GLYCOSYLTRANSFERASE EPSH-RELATED"/>
    <property type="match status" value="1"/>
</dbReference>
<dbReference type="EMBL" id="JAQKEI010000004">
    <property type="protein sequence ID" value="MDB0850695.1"/>
    <property type="molecule type" value="Genomic_DNA"/>
</dbReference>
<evidence type="ECO:0000313" key="7">
    <source>
        <dbReference type="EMBL" id="RHJ74093.1"/>
    </source>
</evidence>
<dbReference type="Proteomes" id="UP001201179">
    <property type="component" value="Unassembled WGS sequence"/>
</dbReference>
<proteinExistence type="predicted"/>
<keyword evidence="1 4" id="KW-0328">Glycosyltransferase</keyword>
<reference evidence="7 8" key="1">
    <citation type="submission" date="2018-08" db="EMBL/GenBank/DDBJ databases">
        <title>A genome reference for cultivated species of the human gut microbiota.</title>
        <authorList>
            <person name="Zou Y."/>
            <person name="Xue W."/>
            <person name="Luo G."/>
        </authorList>
    </citation>
    <scope>NUCLEOTIDE SEQUENCE [LARGE SCALE GENOMIC DNA]</scope>
    <source>
        <strain evidence="7 8">AM09-18</strain>
    </source>
</reference>
<dbReference type="Proteomes" id="UP001210999">
    <property type="component" value="Unassembled WGS sequence"/>
</dbReference>